<sequence length="94" mass="9586">MVIGEGRLDEQTLAGKGPAFVAAIAKAAGKPVYALAGSSTLTAKQGEELGIRTKSDVVTLVEVAGSLDAALGDPRIWLVKAIEVLGQRLQASGL</sequence>
<organism evidence="1">
    <name type="scientific">freshwater metagenome</name>
    <dbReference type="NCBI Taxonomy" id="449393"/>
    <lineage>
        <taxon>unclassified sequences</taxon>
        <taxon>metagenomes</taxon>
        <taxon>ecological metagenomes</taxon>
    </lineage>
</organism>
<dbReference type="SUPFAM" id="SSF110738">
    <property type="entry name" value="Glycerate kinase I"/>
    <property type="match status" value="1"/>
</dbReference>
<protein>
    <submittedName>
        <fullName evidence="1">Unannotated protein</fullName>
    </submittedName>
</protein>
<name>A0A6J6T4Z3_9ZZZZ</name>
<dbReference type="InterPro" id="IPR036129">
    <property type="entry name" value="Glycerate_kinase_sf"/>
</dbReference>
<dbReference type="GO" id="GO:0008887">
    <property type="term" value="F:glycerate kinase activity"/>
    <property type="evidence" value="ECO:0007669"/>
    <property type="project" value="InterPro"/>
</dbReference>
<reference evidence="1" key="1">
    <citation type="submission" date="2020-05" db="EMBL/GenBank/DDBJ databases">
        <authorList>
            <person name="Chiriac C."/>
            <person name="Salcher M."/>
            <person name="Ghai R."/>
            <person name="Kavagutti S V."/>
        </authorList>
    </citation>
    <scope>NUCLEOTIDE SEQUENCE</scope>
</reference>
<proteinExistence type="predicted"/>
<gene>
    <name evidence="1" type="ORF">UFOPK2809_00415</name>
</gene>
<dbReference type="Pfam" id="PF02595">
    <property type="entry name" value="Gly_kinase"/>
    <property type="match status" value="1"/>
</dbReference>
<dbReference type="Gene3D" id="3.40.50.10350">
    <property type="entry name" value="Glycerate kinase, domain 1"/>
    <property type="match status" value="1"/>
</dbReference>
<dbReference type="InterPro" id="IPR018197">
    <property type="entry name" value="Glycerate_kinase_RE-like"/>
</dbReference>
<dbReference type="GO" id="GO:0031388">
    <property type="term" value="P:organic acid phosphorylation"/>
    <property type="evidence" value="ECO:0007669"/>
    <property type="project" value="InterPro"/>
</dbReference>
<dbReference type="AlphaFoldDB" id="A0A6J6T4Z3"/>
<accession>A0A6J6T4Z3</accession>
<evidence type="ECO:0000313" key="1">
    <source>
        <dbReference type="EMBL" id="CAB4742272.1"/>
    </source>
</evidence>
<dbReference type="InterPro" id="IPR004381">
    <property type="entry name" value="Glycerate_kinase"/>
</dbReference>
<dbReference type="EMBL" id="CAEZZA010000039">
    <property type="protein sequence ID" value="CAB4742272.1"/>
    <property type="molecule type" value="Genomic_DNA"/>
</dbReference>